<dbReference type="InterPro" id="IPR007197">
    <property type="entry name" value="rSAM"/>
</dbReference>
<evidence type="ECO:0000256" key="3">
    <source>
        <dbReference type="ARBA" id="ARBA00022691"/>
    </source>
</evidence>
<evidence type="ECO:0000256" key="1">
    <source>
        <dbReference type="ARBA" id="ARBA00001966"/>
    </source>
</evidence>
<evidence type="ECO:0000313" key="9">
    <source>
        <dbReference type="Proteomes" id="UP000887097"/>
    </source>
</evidence>
<dbReference type="GO" id="GO:0051539">
    <property type="term" value="F:4 iron, 4 sulfur cluster binding"/>
    <property type="evidence" value="ECO:0007669"/>
    <property type="project" value="UniProtKB-KW"/>
</dbReference>
<evidence type="ECO:0000256" key="5">
    <source>
        <dbReference type="ARBA" id="ARBA00023004"/>
    </source>
</evidence>
<keyword evidence="3" id="KW-0949">S-adenosyl-L-methionine</keyword>
<dbReference type="GO" id="GO:0003824">
    <property type="term" value="F:catalytic activity"/>
    <property type="evidence" value="ECO:0007669"/>
    <property type="project" value="InterPro"/>
</dbReference>
<dbReference type="InterPro" id="IPR013785">
    <property type="entry name" value="Aldolase_TIM"/>
</dbReference>
<accession>A0AA37HZR2</accession>
<dbReference type="AlphaFoldDB" id="A0AA37HZR2"/>
<evidence type="ECO:0000256" key="6">
    <source>
        <dbReference type="ARBA" id="ARBA00023014"/>
    </source>
</evidence>
<dbReference type="SFLD" id="SFLDS00029">
    <property type="entry name" value="Radical_SAM"/>
    <property type="match status" value="1"/>
</dbReference>
<evidence type="ECO:0000259" key="7">
    <source>
        <dbReference type="PROSITE" id="PS51918"/>
    </source>
</evidence>
<organism evidence="8 9">
    <name type="scientific">Xylanibacter ruminicola</name>
    <name type="common">Prevotella ruminicola</name>
    <dbReference type="NCBI Taxonomy" id="839"/>
    <lineage>
        <taxon>Bacteria</taxon>
        <taxon>Pseudomonadati</taxon>
        <taxon>Bacteroidota</taxon>
        <taxon>Bacteroidia</taxon>
        <taxon>Bacteroidales</taxon>
        <taxon>Prevotellaceae</taxon>
        <taxon>Xylanibacter</taxon>
    </lineage>
</organism>
<dbReference type="Gene3D" id="3.20.20.70">
    <property type="entry name" value="Aldolase class I"/>
    <property type="match status" value="1"/>
</dbReference>
<dbReference type="RefSeq" id="WP_013065593.1">
    <property type="nucleotide sequence ID" value="NZ_BPTT01000001.1"/>
</dbReference>
<dbReference type="Pfam" id="PF04055">
    <property type="entry name" value="Radical_SAM"/>
    <property type="match status" value="1"/>
</dbReference>
<dbReference type="PROSITE" id="PS51918">
    <property type="entry name" value="RADICAL_SAM"/>
    <property type="match status" value="1"/>
</dbReference>
<dbReference type="GO" id="GO:0046872">
    <property type="term" value="F:metal ion binding"/>
    <property type="evidence" value="ECO:0007669"/>
    <property type="project" value="UniProtKB-KW"/>
</dbReference>
<keyword evidence="2" id="KW-0004">4Fe-4S</keyword>
<sequence>MGTDGHGITTLVAFNGCPLRCRYCLNPECLNTSKKVRRLLPEEVMDELRKDEMFYLATKGGVTFGGGEPLLNSQYIKDILELGARS</sequence>
<evidence type="ECO:0000256" key="4">
    <source>
        <dbReference type="ARBA" id="ARBA00022723"/>
    </source>
</evidence>
<keyword evidence="6" id="KW-0411">Iron-sulfur</keyword>
<feature type="domain" description="Radical SAM core" evidence="7">
    <location>
        <begin position="3"/>
        <end position="86"/>
    </location>
</feature>
<proteinExistence type="predicted"/>
<comment type="cofactor">
    <cofactor evidence="1">
        <name>[4Fe-4S] cluster</name>
        <dbReference type="ChEBI" id="CHEBI:49883"/>
    </cofactor>
</comment>
<keyword evidence="4" id="KW-0479">Metal-binding</keyword>
<dbReference type="PANTHER" id="PTHR30352:SF4">
    <property type="entry name" value="PYRUVATE FORMATE-LYASE 2-ACTIVATING ENZYME"/>
    <property type="match status" value="1"/>
</dbReference>
<gene>
    <name evidence="8" type="ORF">PRMUPPPA20_06550</name>
</gene>
<name>A0AA37HZR2_XYLRU</name>
<comment type="caution">
    <text evidence="8">The sequence shown here is derived from an EMBL/GenBank/DDBJ whole genome shotgun (WGS) entry which is preliminary data.</text>
</comment>
<dbReference type="InterPro" id="IPR058240">
    <property type="entry name" value="rSAM_sf"/>
</dbReference>
<evidence type="ECO:0000256" key="2">
    <source>
        <dbReference type="ARBA" id="ARBA00022485"/>
    </source>
</evidence>
<dbReference type="SUPFAM" id="SSF102114">
    <property type="entry name" value="Radical SAM enzymes"/>
    <property type="match status" value="1"/>
</dbReference>
<reference evidence="8" key="1">
    <citation type="submission" date="2021-08" db="EMBL/GenBank/DDBJ databases">
        <title>Prevotella lacticifex sp. nov., isolated from rumen of cow.</title>
        <authorList>
            <person name="Shinkai T."/>
            <person name="Ikeyama N."/>
            <person name="Kumagai M."/>
            <person name="Ohmori H."/>
            <person name="Sakamoto M."/>
            <person name="Ohkuma M."/>
            <person name="Mitsumori M."/>
        </authorList>
    </citation>
    <scope>NUCLEOTIDE SEQUENCE</scope>
    <source>
        <strain evidence="8">JCM 8259</strain>
    </source>
</reference>
<evidence type="ECO:0000313" key="8">
    <source>
        <dbReference type="EMBL" id="GJG32546.1"/>
    </source>
</evidence>
<dbReference type="GeneID" id="31502551"/>
<dbReference type="PANTHER" id="PTHR30352">
    <property type="entry name" value="PYRUVATE FORMATE-LYASE-ACTIVATING ENZYME"/>
    <property type="match status" value="1"/>
</dbReference>
<protein>
    <recommendedName>
        <fullName evidence="7">Radical SAM core domain-containing protein</fullName>
    </recommendedName>
</protein>
<dbReference type="EMBL" id="BPTT01000001">
    <property type="protein sequence ID" value="GJG32546.1"/>
    <property type="molecule type" value="Genomic_DNA"/>
</dbReference>
<keyword evidence="5" id="KW-0408">Iron</keyword>
<dbReference type="Proteomes" id="UP000887097">
    <property type="component" value="Unassembled WGS sequence"/>
</dbReference>
<dbReference type="InterPro" id="IPR034457">
    <property type="entry name" value="Organic_radical-activating"/>
</dbReference>
<dbReference type="CDD" id="cd01335">
    <property type="entry name" value="Radical_SAM"/>
    <property type="match status" value="1"/>
</dbReference>